<dbReference type="PANTHER" id="PTHR43611:SF3">
    <property type="entry name" value="FLAVIN MONONUCLEOTIDE HYDROLASE 1, CHLOROPLATIC"/>
    <property type="match status" value="1"/>
</dbReference>
<dbReference type="Gene3D" id="1.10.150.240">
    <property type="entry name" value="Putative phosphatase, domain 2"/>
    <property type="match status" value="1"/>
</dbReference>
<name>A0A919BTI5_STRFL</name>
<dbReference type="EMBL" id="BNBE01000002">
    <property type="protein sequence ID" value="GHG13406.1"/>
    <property type="molecule type" value="Genomic_DNA"/>
</dbReference>
<dbReference type="PANTHER" id="PTHR43611">
    <property type="entry name" value="ALPHA-D-GLUCOSE 1-PHOSPHATE PHOSPHATASE"/>
    <property type="match status" value="1"/>
</dbReference>
<dbReference type="AlphaFoldDB" id="A0A919BTI5"/>
<reference evidence="1" key="2">
    <citation type="submission" date="2020-09" db="EMBL/GenBank/DDBJ databases">
        <authorList>
            <person name="Sun Q."/>
            <person name="Ohkuma M."/>
        </authorList>
    </citation>
    <scope>NUCLEOTIDE SEQUENCE</scope>
    <source>
        <strain evidence="1">JCM 4122</strain>
    </source>
</reference>
<gene>
    <name evidence="1" type="ORF">GCM10017667_54070</name>
</gene>
<proteinExistence type="predicted"/>
<comment type="caution">
    <text evidence="1">The sequence shown here is derived from an EMBL/GenBank/DDBJ whole genome shotgun (WGS) entry which is preliminary data.</text>
</comment>
<keyword evidence="2" id="KW-1185">Reference proteome</keyword>
<evidence type="ECO:0000313" key="2">
    <source>
        <dbReference type="Proteomes" id="UP000632849"/>
    </source>
</evidence>
<dbReference type="InterPro" id="IPR023214">
    <property type="entry name" value="HAD_sf"/>
</dbReference>
<reference evidence="1" key="1">
    <citation type="journal article" date="2014" name="Int. J. Syst. Evol. Microbiol.">
        <title>Complete genome sequence of Corynebacterium casei LMG S-19264T (=DSM 44701T), isolated from a smear-ripened cheese.</title>
        <authorList>
            <consortium name="US DOE Joint Genome Institute (JGI-PGF)"/>
            <person name="Walter F."/>
            <person name="Albersmeier A."/>
            <person name="Kalinowski J."/>
            <person name="Ruckert C."/>
        </authorList>
    </citation>
    <scope>NUCLEOTIDE SEQUENCE</scope>
    <source>
        <strain evidence="1">JCM 4122</strain>
    </source>
</reference>
<dbReference type="InterPro" id="IPR036412">
    <property type="entry name" value="HAD-like_sf"/>
</dbReference>
<dbReference type="Gene3D" id="3.40.50.1000">
    <property type="entry name" value="HAD superfamily/HAD-like"/>
    <property type="match status" value="1"/>
</dbReference>
<sequence>MPPMPSSDRPRRVLLVDMGGVFFSYSFLKALDAWADAAGQDPEQLRERWLIDAPFDAFERGEIEPADYLEHLRRLLAVDLNDEQLEAGWNSIYGTTDPALLTLLAAPAVRRRFDAVVGVSNTNVLHAAFWRDLFREELPVLDTVHCSHEIGATKPGAAFFDHVAAAHHTTREHLVLIDDIALVTDAATELGIRAHTYQDPAALASYLDTLDPAKDPS</sequence>
<evidence type="ECO:0008006" key="3">
    <source>
        <dbReference type="Google" id="ProtNLM"/>
    </source>
</evidence>
<organism evidence="1 2">
    <name type="scientific">Streptomyces filamentosus</name>
    <name type="common">Streptomyces roseosporus</name>
    <dbReference type="NCBI Taxonomy" id="67294"/>
    <lineage>
        <taxon>Bacteria</taxon>
        <taxon>Bacillati</taxon>
        <taxon>Actinomycetota</taxon>
        <taxon>Actinomycetes</taxon>
        <taxon>Kitasatosporales</taxon>
        <taxon>Streptomycetaceae</taxon>
        <taxon>Streptomyces</taxon>
    </lineage>
</organism>
<accession>A0A919BTI5</accession>
<dbReference type="SUPFAM" id="SSF56784">
    <property type="entry name" value="HAD-like"/>
    <property type="match status" value="1"/>
</dbReference>
<dbReference type="InterPro" id="IPR023198">
    <property type="entry name" value="PGP-like_dom2"/>
</dbReference>
<evidence type="ECO:0000313" key="1">
    <source>
        <dbReference type="EMBL" id="GHG13406.1"/>
    </source>
</evidence>
<dbReference type="Proteomes" id="UP000632849">
    <property type="component" value="Unassembled WGS sequence"/>
</dbReference>
<protein>
    <recommendedName>
        <fullName evidence="3">Hydrolase</fullName>
    </recommendedName>
</protein>